<evidence type="ECO:0000313" key="2">
    <source>
        <dbReference type="EMBL" id="AEP31162.1"/>
    </source>
</evidence>
<keyword evidence="2" id="KW-0378">Hydrolase</keyword>
<keyword evidence="3" id="KW-1185">Reference proteome</keyword>
<evidence type="ECO:0000259" key="1">
    <source>
        <dbReference type="SMART" id="SM00782"/>
    </source>
</evidence>
<dbReference type="PANTHER" id="PTHR30305:SF3">
    <property type="entry name" value="PROTEIN YJDM"/>
    <property type="match status" value="1"/>
</dbReference>
<dbReference type="SMART" id="SM00782">
    <property type="entry name" value="PhnA_Zn_Ribbon"/>
    <property type="match status" value="1"/>
</dbReference>
<dbReference type="EMBL" id="CP003060">
    <property type="protein sequence ID" value="AEP31162.1"/>
    <property type="molecule type" value="Genomic_DNA"/>
</dbReference>
<name>G4QIK7_GLANF</name>
<dbReference type="InterPro" id="IPR013988">
    <property type="entry name" value="YjdM_C"/>
</dbReference>
<dbReference type="SUPFAM" id="SSF82057">
    <property type="entry name" value="Prokaryotic SH3-related domain"/>
    <property type="match status" value="1"/>
</dbReference>
<protein>
    <submittedName>
        <fullName evidence="2">Putative phosphonoacetate hydrolase PhnA</fullName>
    </submittedName>
</protein>
<dbReference type="eggNOG" id="COG2824">
    <property type="taxonomic scope" value="Bacteria"/>
</dbReference>
<dbReference type="PANTHER" id="PTHR30305">
    <property type="entry name" value="PROTEIN YJDM-RELATED"/>
    <property type="match status" value="1"/>
</dbReference>
<dbReference type="HOGENOM" id="CLU_125511_0_0_6"/>
<dbReference type="Gene3D" id="2.30.30.40">
    <property type="entry name" value="SH3 Domains"/>
    <property type="match status" value="1"/>
</dbReference>
<reference evidence="2 3" key="1">
    <citation type="journal article" date="2011" name="J. Bacteriol.">
        <title>Complete genome sequence of seawater bacterium Glaciecola nitratireducens FR1064T.</title>
        <authorList>
            <person name="Bian F."/>
            <person name="Qin Q.L."/>
            <person name="Xie B.B."/>
            <person name="Shu Y.L."/>
            <person name="Zhang X.Y."/>
            <person name="Yu Y."/>
            <person name="Chen B."/>
            <person name="Chen X.L."/>
            <person name="Zhou B.C."/>
            <person name="Zhang Y.Z."/>
        </authorList>
    </citation>
    <scope>NUCLEOTIDE SEQUENCE [LARGE SCALE GENOMIC DNA]</scope>
    <source>
        <strain evidence="3">JCM 12485 / KCTC 12276 / FR1064</strain>
    </source>
</reference>
<organism evidence="2 3">
    <name type="scientific">Glaciecola nitratireducens (strain JCM 12485 / KCTC 12276 / FR1064)</name>
    <dbReference type="NCBI Taxonomy" id="1085623"/>
    <lineage>
        <taxon>Bacteria</taxon>
        <taxon>Pseudomonadati</taxon>
        <taxon>Pseudomonadota</taxon>
        <taxon>Gammaproteobacteria</taxon>
        <taxon>Alteromonadales</taxon>
        <taxon>Alteromonadaceae</taxon>
        <taxon>Brumicola</taxon>
    </lineage>
</organism>
<sequence>MSIETTLHDRSESKCELCTSTDNLSVYPLPHSPDETANCAVLVCATCLGQIQDAAELDMKHWRCLNDAMWSTVPAVQVLAYRLLHKCSAESWAQDAIDMLYLDDETKAWADSGVADDREPTLDVNGVPLATGDAVTIIKDLDVKGANFTAKRGTPVRNIGLSDNPLHIEGKVNGQRIVIIAAYTKKN</sequence>
<evidence type="ECO:0000313" key="3">
    <source>
        <dbReference type="Proteomes" id="UP000009282"/>
    </source>
</evidence>
<dbReference type="KEGG" id="gni:GNIT_3067"/>
<dbReference type="Proteomes" id="UP000009282">
    <property type="component" value="Chromosome"/>
</dbReference>
<dbReference type="InterPro" id="IPR013991">
    <property type="entry name" value="PhnaA_N_proteobac"/>
</dbReference>
<dbReference type="AlphaFoldDB" id="G4QIK7"/>
<dbReference type="Pfam" id="PF03831">
    <property type="entry name" value="YjdM"/>
    <property type="match status" value="1"/>
</dbReference>
<dbReference type="RefSeq" id="WP_014110033.1">
    <property type="nucleotide sequence ID" value="NC_016041.1"/>
</dbReference>
<feature type="domain" description="PhnA protein N-terminal proteobacterial" evidence="1">
    <location>
        <begin position="6"/>
        <end position="52"/>
    </location>
</feature>
<accession>G4QIK7</accession>
<dbReference type="GO" id="GO:0016787">
    <property type="term" value="F:hydrolase activity"/>
    <property type="evidence" value="ECO:0007669"/>
    <property type="project" value="UniProtKB-KW"/>
</dbReference>
<gene>
    <name evidence="2" type="primary">phnA</name>
    <name evidence="2" type="ordered locus">GNIT_3067</name>
</gene>
<proteinExistence type="predicted"/>
<dbReference type="OrthoDB" id="9810131at2"/>